<dbReference type="EMBL" id="AP020577">
    <property type="protein sequence ID" value="BBN67976.1"/>
    <property type="molecule type" value="Genomic_DNA"/>
</dbReference>
<protein>
    <submittedName>
        <fullName evidence="3">FAR1 Related Sequences transcription factor family</fullName>
    </submittedName>
</protein>
<organism evidence="3">
    <name type="scientific">Prunus dulcis</name>
    <name type="common">Almond</name>
    <name type="synonym">Amygdalus dulcis</name>
    <dbReference type="NCBI Taxonomy" id="3755"/>
    <lineage>
        <taxon>Eukaryota</taxon>
        <taxon>Viridiplantae</taxon>
        <taxon>Streptophyta</taxon>
        <taxon>Embryophyta</taxon>
        <taxon>Tracheophyta</taxon>
        <taxon>Spermatophyta</taxon>
        <taxon>Magnoliopsida</taxon>
        <taxon>eudicotyledons</taxon>
        <taxon>Gunneridae</taxon>
        <taxon>Pentapetalae</taxon>
        <taxon>rosids</taxon>
        <taxon>fabids</taxon>
        <taxon>Rosales</taxon>
        <taxon>Rosaceae</taxon>
        <taxon>Amygdaloideae</taxon>
        <taxon>Amygdaleae</taxon>
        <taxon>Prunus</taxon>
    </lineage>
</organism>
<dbReference type="InterPro" id="IPR004330">
    <property type="entry name" value="FAR1_DNA_bnd_dom"/>
</dbReference>
<evidence type="ECO:0000259" key="2">
    <source>
        <dbReference type="Pfam" id="PF10551"/>
    </source>
</evidence>
<proteinExistence type="predicted"/>
<dbReference type="Pfam" id="PF03101">
    <property type="entry name" value="FAR1"/>
    <property type="match status" value="1"/>
</dbReference>
<accession>A0A5H2XZ13</accession>
<feature type="domain" description="FAR1" evidence="1">
    <location>
        <begin position="11"/>
        <end position="95"/>
    </location>
</feature>
<gene>
    <name evidence="3" type="ORF">Prudu_240S000100</name>
</gene>
<feature type="domain" description="MULE transposase" evidence="2">
    <location>
        <begin position="217"/>
        <end position="309"/>
    </location>
</feature>
<dbReference type="PANTHER" id="PTHR47718:SF16">
    <property type="entry name" value="PROTEIN FAR1-RELATED SEQUENCE"/>
    <property type="match status" value="1"/>
</dbReference>
<dbReference type="AlphaFoldDB" id="A0A5H2XZ13"/>
<dbReference type="InterPro" id="IPR018289">
    <property type="entry name" value="MULE_transposase_dom"/>
</dbReference>
<reference evidence="3" key="1">
    <citation type="journal article" date="2019" name="Science">
        <title>Mutation of a bHLH transcription factor allowed almond domestication.</title>
        <authorList>
            <person name="Sanchez-Perez R."/>
            <person name="Pavan S."/>
            <person name="Mazzeo R."/>
            <person name="Moldovan C."/>
            <person name="Aiese Cigliano R."/>
            <person name="Del Cueto J."/>
            <person name="Ricciardi F."/>
            <person name="Lotti C."/>
            <person name="Ricciardi L."/>
            <person name="Dicenta F."/>
            <person name="Lopez-Marques R.L."/>
            <person name="Lindberg Moller B."/>
        </authorList>
    </citation>
    <scope>NUCLEOTIDE SEQUENCE</scope>
</reference>
<evidence type="ECO:0000259" key="1">
    <source>
        <dbReference type="Pfam" id="PF03101"/>
    </source>
</evidence>
<evidence type="ECO:0000313" key="3">
    <source>
        <dbReference type="EMBL" id="BBN67976.1"/>
    </source>
</evidence>
<dbReference type="Pfam" id="PF10551">
    <property type="entry name" value="MULE"/>
    <property type="match status" value="1"/>
</dbReference>
<sequence length="318" mass="36932">MEFHSDNKAYEFYSEYAKQKGFAASKVSCRRSKTSGEWIDTKFACTRYGKKRKSDAINPRPCLKIDCKASLEVKRRYDGKWFVCNFVREHNHDLYPEHIHYFPSNRRINSADKYNINALHSVGVKPSKIFAAMAKQYGGYEKIGFLEKDIRNHLDKERRLALESGDAKAMLELFTRMQEENPNFFYAMDLDEEQRLVNVFWVDAKGREDYKIFGDAISFDTTYITNKYKMPFAPFIGVNNHSQSTLLGCALLADETTCTFVWLMKTWIRAMGGKAPSAILTDQDQAMKAAIAEVFPNARHRFCLWHILRKILKSLVKF</sequence>
<dbReference type="PANTHER" id="PTHR47718">
    <property type="entry name" value="OS01G0519700 PROTEIN"/>
    <property type="match status" value="1"/>
</dbReference>
<name>A0A5H2XZ13_PRUDU</name>